<feature type="disulfide bond" evidence="12">
    <location>
        <begin position="632"/>
        <end position="650"/>
    </location>
</feature>
<dbReference type="Gene3D" id="4.10.400.10">
    <property type="entry name" value="Low-density Lipoprotein Receptor"/>
    <property type="match status" value="3"/>
</dbReference>
<evidence type="ECO:0000256" key="10">
    <source>
        <dbReference type="ARBA" id="ARBA00023170"/>
    </source>
</evidence>
<dbReference type="CDD" id="cd00112">
    <property type="entry name" value="LDLa"/>
    <property type="match status" value="3"/>
</dbReference>
<evidence type="ECO:0000256" key="8">
    <source>
        <dbReference type="ARBA" id="ARBA00023136"/>
    </source>
</evidence>
<dbReference type="SUPFAM" id="SSF81321">
    <property type="entry name" value="Family A G protein-coupled receptor-like"/>
    <property type="match status" value="1"/>
</dbReference>
<feature type="transmembrane region" description="Helical" evidence="14">
    <location>
        <begin position="936"/>
        <end position="959"/>
    </location>
</feature>
<name>A0AAN9B058_9CAEN</name>
<feature type="chain" id="PRO_5042880475" description="G-protein coupled receptor GRL101" evidence="15">
    <location>
        <begin position="23"/>
        <end position="1238"/>
    </location>
</feature>
<feature type="transmembrane region" description="Helical" evidence="14">
    <location>
        <begin position="1189"/>
        <end position="1209"/>
    </location>
</feature>
<dbReference type="InterPro" id="IPR001304">
    <property type="entry name" value="C-type_lectin-like"/>
</dbReference>
<dbReference type="Pfam" id="PF00001">
    <property type="entry name" value="7tm_1"/>
    <property type="match status" value="1"/>
</dbReference>
<evidence type="ECO:0000259" key="16">
    <source>
        <dbReference type="PROSITE" id="PS50041"/>
    </source>
</evidence>
<dbReference type="Pfam" id="PF00057">
    <property type="entry name" value="Ldl_recept_a"/>
    <property type="match status" value="2"/>
</dbReference>
<feature type="disulfide bond" evidence="12">
    <location>
        <begin position="561"/>
        <end position="579"/>
    </location>
</feature>
<feature type="transmembrane region" description="Helical" evidence="14">
    <location>
        <begin position="1057"/>
        <end position="1076"/>
    </location>
</feature>
<keyword evidence="9 12" id="KW-1015">Disulfide bond</keyword>
<dbReference type="Gene3D" id="1.20.1070.10">
    <property type="entry name" value="Rhodopsin 7-helix transmembrane proteins"/>
    <property type="match status" value="1"/>
</dbReference>
<dbReference type="PROSITE" id="PS50041">
    <property type="entry name" value="C_TYPE_LECTIN_2"/>
    <property type="match status" value="1"/>
</dbReference>
<comment type="subcellular location">
    <subcellularLocation>
        <location evidence="1">Cell membrane</location>
        <topology evidence="1">Multi-pass membrane protein</topology>
    </subcellularLocation>
</comment>
<evidence type="ECO:0000256" key="4">
    <source>
        <dbReference type="ARBA" id="ARBA00022692"/>
    </source>
</evidence>
<evidence type="ECO:0000259" key="17">
    <source>
        <dbReference type="PROSITE" id="PS50262"/>
    </source>
</evidence>
<sequence length="1238" mass="138232">MKTTSTRPVLVFFLALLGLTSCVSDSVWLPKSTGVRLSSTVQLTSPSPPGFSLAHFPDAKLTPSSCASCPDASENLHRLGALERGALNLSESRVYSQATVRTSNKRTESTSREDHQDDTLPISMTSLTSGVVWSSESSCPRLGYYCPMDASFTVTVPENHATMISFPTFVMQWAYYTFRYGFAELSAIRADGSTSRIWRARSQVTILPEVFHTSVRLRVFVPSNSKLTKGFSMRFSIHSDRETPPTVRRGVFNCSVPFFPAFKQHLACNLKAECEGGEDENSDCPFTDRAACPGGVVVEGKCFTHVFRNRTVTWEVARRDCQKRGGDLATLTSSLQWQAFFRLASSKNLIRQMYIGLKSYRTALPRIYNYLYVWVDGIVNYRIATRVDDYTRFFNTICFMHKGSPRYEYLYYIACDEYLYQDYVCQITVHNITGNTSILLPPLFPGSNDGVNTSAMFVNNGNGSSSPLDEDNLMYVRCEDGHVTHNFLSCDTRSQCGEKSYPSQCSIESNGSDTNSVEMFPCDDQTMTIHYTLVCDFRQDCHDGSDESLCVHRQDCQAFQCHSGQCIYPGMKCNGVTDCWDGSDEECIRYLQRETSTYLLEPPAEVSFDTDQQSVTIRGQSDVVCPMTHYLCPDGFCFPLYTRCNGVADCAGREDEAGCQEVQCPGLYRCLSSAVCLHADHLCDGWPQCPQRDDEWLCQHDCPKECQCQGHAFVCSSRFPAASFPHLRYLDAADSGMKTRDVTGLSYLVWLSLRQCGLTGVTEMSLPNVRTLDLSHNDLDFLAMDVFLPLINLRVLDLSHNPLSVLVSHGSVLRQLSLGHVDLSHVLLGSFNSSVLSGFPTVTTLNLSESDVTAITADGFQYTPSLRVLDLRGSDVREYPRDVFLNHTHLRAIYADNYKLCCKDLLPEGFDQSNCHAPVDEISSCDDLLRSNSYRAFLWIFSVLSILGNLGSLVSRLFLVRRKSGTSFNMFVTNLSVADLLMGVYLALVGSADHVYRGRYFWFEETWKPSVACKIAGFLSLLSNEVSAFTICLITLDRFLVLSSPFSDVRFRKMSTAVACVLAWTIGLCLAAVPLLPGTSEWEFYSHTGICIPLPITRSNFKGRNYAFGIMIIFNLVLFVLIAVGQAMIYHSIRTSSSVAQSSTRKTKDLTIARRLVSVVVSDFLCWFPIGILGVLATTGTPIPGEVNVGMAIFVLPLNAALNPFLYTFNALMEKWKAREEDRLLKQLEARSQNLVDN</sequence>
<dbReference type="InterPro" id="IPR001611">
    <property type="entry name" value="Leu-rich_rpt"/>
</dbReference>
<feature type="disulfide bond" evidence="12">
    <location>
        <begin position="664"/>
        <end position="676"/>
    </location>
</feature>
<evidence type="ECO:0000256" key="5">
    <source>
        <dbReference type="ARBA" id="ARBA00022737"/>
    </source>
</evidence>
<feature type="disulfide bond" evidence="12">
    <location>
        <begin position="644"/>
        <end position="659"/>
    </location>
</feature>
<evidence type="ECO:0000256" key="11">
    <source>
        <dbReference type="ARBA" id="ARBA00023224"/>
    </source>
</evidence>
<evidence type="ECO:0000256" key="9">
    <source>
        <dbReference type="ARBA" id="ARBA00023157"/>
    </source>
</evidence>
<comment type="caution">
    <text evidence="18">The sequence shown here is derived from an EMBL/GenBank/DDBJ whole genome shotgun (WGS) entry which is preliminary data.</text>
</comment>
<feature type="transmembrane region" description="Helical" evidence="14">
    <location>
        <begin position="1015"/>
        <end position="1036"/>
    </location>
</feature>
<dbReference type="CDD" id="cd00037">
    <property type="entry name" value="CLECT"/>
    <property type="match status" value="1"/>
</dbReference>
<dbReference type="GO" id="GO:0009755">
    <property type="term" value="P:hormone-mediated signaling pathway"/>
    <property type="evidence" value="ECO:0007669"/>
    <property type="project" value="TreeGrafter"/>
</dbReference>
<dbReference type="GO" id="GO:0005886">
    <property type="term" value="C:plasma membrane"/>
    <property type="evidence" value="ECO:0007669"/>
    <property type="project" value="UniProtKB-SubCell"/>
</dbReference>
<feature type="transmembrane region" description="Helical" evidence="14">
    <location>
        <begin position="1152"/>
        <end position="1177"/>
    </location>
</feature>
<evidence type="ECO:0000256" key="15">
    <source>
        <dbReference type="SAM" id="SignalP"/>
    </source>
</evidence>
<evidence type="ECO:0000256" key="12">
    <source>
        <dbReference type="PROSITE-ProRule" id="PRU00124"/>
    </source>
</evidence>
<dbReference type="Pfam" id="PF13855">
    <property type="entry name" value="LRR_8"/>
    <property type="match status" value="1"/>
</dbReference>
<dbReference type="InterPro" id="IPR016187">
    <property type="entry name" value="CTDL_fold"/>
</dbReference>
<dbReference type="Gene3D" id="3.80.10.10">
    <property type="entry name" value="Ribonuclease Inhibitor"/>
    <property type="match status" value="2"/>
</dbReference>
<proteinExistence type="predicted"/>
<evidence type="ECO:0000313" key="18">
    <source>
        <dbReference type="EMBL" id="KAK7095440.1"/>
    </source>
</evidence>
<dbReference type="InterPro" id="IPR017452">
    <property type="entry name" value="GPCR_Rhodpsn_7TM"/>
</dbReference>
<feature type="domain" description="C-type lectin" evidence="16">
    <location>
        <begin position="298"/>
        <end position="426"/>
    </location>
</feature>
<evidence type="ECO:0000256" key="7">
    <source>
        <dbReference type="ARBA" id="ARBA00023040"/>
    </source>
</evidence>
<feature type="region of interest" description="Disordered" evidence="13">
    <location>
        <begin position="98"/>
        <end position="120"/>
    </location>
</feature>
<feature type="compositionally biased region" description="Basic and acidic residues" evidence="13">
    <location>
        <begin position="105"/>
        <end position="118"/>
    </location>
</feature>
<dbReference type="GO" id="GO:0008528">
    <property type="term" value="F:G protein-coupled peptide receptor activity"/>
    <property type="evidence" value="ECO:0007669"/>
    <property type="project" value="TreeGrafter"/>
</dbReference>
<evidence type="ECO:0000256" key="13">
    <source>
        <dbReference type="SAM" id="MobiDB-lite"/>
    </source>
</evidence>
<evidence type="ECO:0000256" key="1">
    <source>
        <dbReference type="ARBA" id="ARBA00004651"/>
    </source>
</evidence>
<dbReference type="InterPro" id="IPR032675">
    <property type="entry name" value="LRR_dom_sf"/>
</dbReference>
<reference evidence="18 19" key="1">
    <citation type="submission" date="2024-02" db="EMBL/GenBank/DDBJ databases">
        <title>Chromosome-scale genome assembly of the rough periwinkle Littorina saxatilis.</title>
        <authorList>
            <person name="De Jode A."/>
            <person name="Faria R."/>
            <person name="Formenti G."/>
            <person name="Sims Y."/>
            <person name="Smith T.P."/>
            <person name="Tracey A."/>
            <person name="Wood J.M.D."/>
            <person name="Zagrodzka Z.B."/>
            <person name="Johannesson K."/>
            <person name="Butlin R.K."/>
            <person name="Leder E.H."/>
        </authorList>
    </citation>
    <scope>NUCLEOTIDE SEQUENCE [LARGE SCALE GENOMIC DNA]</scope>
    <source>
        <strain evidence="18">Snail1</strain>
        <tissue evidence="18">Muscle</tissue>
    </source>
</reference>
<dbReference type="PROSITE" id="PS50262">
    <property type="entry name" value="G_PROTEIN_RECEP_F1_2"/>
    <property type="match status" value="1"/>
</dbReference>
<evidence type="ECO:0000256" key="2">
    <source>
        <dbReference type="ARBA" id="ARBA00022475"/>
    </source>
</evidence>
<dbReference type="SMART" id="SM00034">
    <property type="entry name" value="CLECT"/>
    <property type="match status" value="1"/>
</dbReference>
<evidence type="ECO:0008006" key="20">
    <source>
        <dbReference type="Google" id="ProtNLM"/>
    </source>
</evidence>
<keyword evidence="3" id="KW-0433">Leucine-rich repeat</keyword>
<dbReference type="PANTHER" id="PTHR24372">
    <property type="entry name" value="GLYCOPROTEIN HORMONE RECEPTOR"/>
    <property type="match status" value="1"/>
</dbReference>
<keyword evidence="11" id="KW-0807">Transducer</keyword>
<feature type="disulfide bond" evidence="12">
    <location>
        <begin position="535"/>
        <end position="550"/>
    </location>
</feature>
<dbReference type="InterPro" id="IPR016186">
    <property type="entry name" value="C-type_lectin-like/link_sf"/>
</dbReference>
<dbReference type="PANTHER" id="PTHR24372:SF77">
    <property type="entry name" value="G-PROTEIN COUPLED RECEPTORS FAMILY 1 PROFILE DOMAIN-CONTAINING PROTEIN"/>
    <property type="match status" value="1"/>
</dbReference>
<dbReference type="InterPro" id="IPR000276">
    <property type="entry name" value="GPCR_Rhodpsn"/>
</dbReference>
<dbReference type="AlphaFoldDB" id="A0AAN9B058"/>
<feature type="signal peptide" evidence="15">
    <location>
        <begin position="1"/>
        <end position="22"/>
    </location>
</feature>
<keyword evidence="15" id="KW-0732">Signal</keyword>
<keyword evidence="19" id="KW-1185">Reference proteome</keyword>
<feature type="disulfide bond" evidence="12">
    <location>
        <begin position="625"/>
        <end position="637"/>
    </location>
</feature>
<protein>
    <recommendedName>
        <fullName evidence="20">G-protein coupled receptor GRL101</fullName>
    </recommendedName>
</protein>
<keyword evidence="6 14" id="KW-1133">Transmembrane helix</keyword>
<keyword evidence="8 14" id="KW-0472">Membrane</keyword>
<dbReference type="PROSITE" id="PS51450">
    <property type="entry name" value="LRR"/>
    <property type="match status" value="1"/>
</dbReference>
<dbReference type="SMART" id="SM00369">
    <property type="entry name" value="LRR_TYP"/>
    <property type="match status" value="3"/>
</dbReference>
<dbReference type="SUPFAM" id="SSF52058">
    <property type="entry name" value="L domain-like"/>
    <property type="match status" value="1"/>
</dbReference>
<feature type="disulfide bond" evidence="12">
    <location>
        <begin position="683"/>
        <end position="698"/>
    </location>
</feature>
<dbReference type="Gene3D" id="3.10.100.10">
    <property type="entry name" value="Mannose-Binding Protein A, subunit A"/>
    <property type="match status" value="1"/>
</dbReference>
<dbReference type="PROSITE" id="PS50068">
    <property type="entry name" value="LDLRA_2"/>
    <property type="match status" value="4"/>
</dbReference>
<accession>A0AAN9B058</accession>
<dbReference type="EMBL" id="JBAMIC010000018">
    <property type="protein sequence ID" value="KAK7095440.1"/>
    <property type="molecule type" value="Genomic_DNA"/>
</dbReference>
<feature type="domain" description="G-protein coupled receptors family 1 profile" evidence="17">
    <location>
        <begin position="951"/>
        <end position="1207"/>
    </location>
</feature>
<feature type="transmembrane region" description="Helical" evidence="14">
    <location>
        <begin position="1106"/>
        <end position="1131"/>
    </location>
</feature>
<evidence type="ECO:0000256" key="14">
    <source>
        <dbReference type="SAM" id="Phobius"/>
    </source>
</evidence>
<dbReference type="InterPro" id="IPR003591">
    <property type="entry name" value="Leu-rich_rpt_typical-subtyp"/>
</dbReference>
<dbReference type="PROSITE" id="PS51257">
    <property type="entry name" value="PROKAR_LIPOPROTEIN"/>
    <property type="match status" value="1"/>
</dbReference>
<keyword evidence="7" id="KW-0297">G-protein coupled receptor</keyword>
<comment type="caution">
    <text evidence="12">Lacks conserved residue(s) required for the propagation of feature annotation.</text>
</comment>
<dbReference type="Proteomes" id="UP001374579">
    <property type="component" value="Unassembled WGS sequence"/>
</dbReference>
<dbReference type="InterPro" id="IPR002172">
    <property type="entry name" value="LDrepeatLR_classA_rpt"/>
</dbReference>
<dbReference type="SMART" id="SM00192">
    <property type="entry name" value="LDLa"/>
    <property type="match status" value="4"/>
</dbReference>
<keyword evidence="2" id="KW-1003">Cell membrane</keyword>
<keyword evidence="10" id="KW-0675">Receptor</keyword>
<feature type="transmembrane region" description="Helical" evidence="14">
    <location>
        <begin position="971"/>
        <end position="995"/>
    </location>
</feature>
<evidence type="ECO:0000256" key="3">
    <source>
        <dbReference type="ARBA" id="ARBA00022614"/>
    </source>
</evidence>
<evidence type="ECO:0000256" key="6">
    <source>
        <dbReference type="ARBA" id="ARBA00022989"/>
    </source>
</evidence>
<keyword evidence="4 14" id="KW-0812">Transmembrane</keyword>
<organism evidence="18 19">
    <name type="scientific">Littorina saxatilis</name>
    <dbReference type="NCBI Taxonomy" id="31220"/>
    <lineage>
        <taxon>Eukaryota</taxon>
        <taxon>Metazoa</taxon>
        <taxon>Spiralia</taxon>
        <taxon>Lophotrochozoa</taxon>
        <taxon>Mollusca</taxon>
        <taxon>Gastropoda</taxon>
        <taxon>Caenogastropoda</taxon>
        <taxon>Littorinimorpha</taxon>
        <taxon>Littorinoidea</taxon>
        <taxon>Littorinidae</taxon>
        <taxon>Littorina</taxon>
    </lineage>
</organism>
<evidence type="ECO:0000313" key="19">
    <source>
        <dbReference type="Proteomes" id="UP001374579"/>
    </source>
</evidence>
<dbReference type="PROSITE" id="PS00237">
    <property type="entry name" value="G_PROTEIN_RECEP_F1_1"/>
    <property type="match status" value="1"/>
</dbReference>
<dbReference type="InterPro" id="IPR036055">
    <property type="entry name" value="LDL_receptor-like_sf"/>
</dbReference>
<dbReference type="PRINTS" id="PR00261">
    <property type="entry name" value="LDLRECEPTOR"/>
</dbReference>
<dbReference type="GO" id="GO:0007189">
    <property type="term" value="P:adenylate cyclase-activating G protein-coupled receptor signaling pathway"/>
    <property type="evidence" value="ECO:0007669"/>
    <property type="project" value="TreeGrafter"/>
</dbReference>
<keyword evidence="5" id="KW-0677">Repeat</keyword>
<dbReference type="SUPFAM" id="SSF56436">
    <property type="entry name" value="C-type lectin-like"/>
    <property type="match status" value="1"/>
</dbReference>
<gene>
    <name evidence="18" type="ORF">V1264_006843</name>
</gene>
<dbReference type="SUPFAM" id="SSF57424">
    <property type="entry name" value="LDL receptor-like module"/>
    <property type="match status" value="3"/>
</dbReference>